<dbReference type="GO" id="GO:0032451">
    <property type="term" value="F:demethylase activity"/>
    <property type="evidence" value="ECO:0007669"/>
    <property type="project" value="InterPro"/>
</dbReference>
<evidence type="ECO:0000256" key="1">
    <source>
        <dbReference type="ARBA" id="ARBA00007879"/>
    </source>
</evidence>
<proteinExistence type="inferred from homology"/>
<dbReference type="InterPro" id="IPR044861">
    <property type="entry name" value="IPNS-like_FE2OG_OXY"/>
</dbReference>
<organism evidence="4 5">
    <name type="scientific">Rubroshorea leprosula</name>
    <dbReference type="NCBI Taxonomy" id="152421"/>
    <lineage>
        <taxon>Eukaryota</taxon>
        <taxon>Viridiplantae</taxon>
        <taxon>Streptophyta</taxon>
        <taxon>Embryophyta</taxon>
        <taxon>Tracheophyta</taxon>
        <taxon>Spermatophyta</taxon>
        <taxon>Magnoliopsida</taxon>
        <taxon>eudicotyledons</taxon>
        <taxon>Gunneridae</taxon>
        <taxon>Pentapetalae</taxon>
        <taxon>rosids</taxon>
        <taxon>malvids</taxon>
        <taxon>Malvales</taxon>
        <taxon>Dipterocarpaceae</taxon>
        <taxon>Rubroshorea</taxon>
    </lineage>
</organism>
<dbReference type="GO" id="GO:0006402">
    <property type="term" value="P:mRNA catabolic process"/>
    <property type="evidence" value="ECO:0007669"/>
    <property type="project" value="InterPro"/>
</dbReference>
<dbReference type="InterPro" id="IPR037151">
    <property type="entry name" value="AlkB-like_sf"/>
</dbReference>
<dbReference type="Gene3D" id="2.60.120.590">
    <property type="entry name" value="Alpha-ketoglutarate-dependent dioxygenase AlkB-like"/>
    <property type="match status" value="1"/>
</dbReference>
<feature type="domain" description="Fe2OG dioxygenase" evidence="3">
    <location>
        <begin position="315"/>
        <end position="411"/>
    </location>
</feature>
<dbReference type="EMBL" id="BPVZ01000001">
    <property type="protein sequence ID" value="GKU86660.1"/>
    <property type="molecule type" value="Genomic_DNA"/>
</dbReference>
<dbReference type="PANTHER" id="PTHR31447">
    <property type="entry name" value="HYDROXYPROLINE-RICH GLYCOPROTEIN FAMILY PROTEIN-RELATED"/>
    <property type="match status" value="1"/>
</dbReference>
<feature type="region of interest" description="Disordered" evidence="2">
    <location>
        <begin position="498"/>
        <end position="540"/>
    </location>
</feature>
<sequence length="540" mass="58854">MLMAAGPASPMDRVQPAEPALQTDAFAKDSIISWFRGEFAAANAIIDSLCGHLAQLNGGGSGKGSEYEAVFAAIHRRRLNWIPVLQMQKYHSIAEVAVELREVAARKTGENGGEKKRDESDDPKAGDGCLDEKEKITEKVMESEGNGEIVGSEEDDSPDSDITDSGSQVVHLIGENIELCSNHDECNGRPSQFKLTKGFSAKEHVKGHMVNVMKGLKLYENIFTDSELAKLSDFVNELHAAGQNGELSGDTFILFNKQMKGNKRELIQFGIPIFGHVKEEQAGNNQTTNTEPIPALLQRVIDHLVQWQLIPEYKKPNGCIINFFDEDEYSQPFLKPPHLDQPISTLLLSNSTMAFGRSLMSDNEGNYRGPLTLSLKEGSLLVMRGNSADMARHVMCPSPSKRVSITFFKVRPDSNQGYSPPSSPQAGAMTLWQPGVPGPYAMPNGPLSGYESVDMMQKWGVFRAPIVMLAPVRPMVLSPKILPQGGTGVFLPWTAGSKKPAKHLPPRAQKGRLLALPPTVEADVSESAPEPSITIEGKAA</sequence>
<protein>
    <recommendedName>
        <fullName evidence="3">Fe2OG dioxygenase domain-containing protein</fullName>
    </recommendedName>
</protein>
<comment type="caution">
    <text evidence="4">The sequence shown here is derived from an EMBL/GenBank/DDBJ whole genome shotgun (WGS) entry which is preliminary data.</text>
</comment>
<accession>A0AAV5HIT9</accession>
<keyword evidence="5" id="KW-1185">Reference proteome</keyword>
<feature type="compositionally biased region" description="Acidic residues" evidence="2">
    <location>
        <begin position="151"/>
        <end position="162"/>
    </location>
</feature>
<evidence type="ECO:0000313" key="5">
    <source>
        <dbReference type="Proteomes" id="UP001054252"/>
    </source>
</evidence>
<evidence type="ECO:0000313" key="4">
    <source>
        <dbReference type="EMBL" id="GKU86660.1"/>
    </source>
</evidence>
<comment type="similarity">
    <text evidence="1">Belongs to the alkB family.</text>
</comment>
<dbReference type="PROSITE" id="PS51471">
    <property type="entry name" value="FE2OG_OXY"/>
    <property type="match status" value="1"/>
</dbReference>
<dbReference type="Proteomes" id="UP001054252">
    <property type="component" value="Unassembled WGS sequence"/>
</dbReference>
<feature type="region of interest" description="Disordered" evidence="2">
    <location>
        <begin position="107"/>
        <end position="165"/>
    </location>
</feature>
<evidence type="ECO:0000259" key="3">
    <source>
        <dbReference type="PROSITE" id="PS51471"/>
    </source>
</evidence>
<name>A0AAV5HIT9_9ROSI</name>
<reference evidence="4 5" key="1">
    <citation type="journal article" date="2021" name="Commun. Biol.">
        <title>The genome of Shorea leprosula (Dipterocarpaceae) highlights the ecological relevance of drought in aseasonal tropical rainforests.</title>
        <authorList>
            <person name="Ng K.K.S."/>
            <person name="Kobayashi M.J."/>
            <person name="Fawcett J.A."/>
            <person name="Hatakeyama M."/>
            <person name="Paape T."/>
            <person name="Ng C.H."/>
            <person name="Ang C.C."/>
            <person name="Tnah L.H."/>
            <person name="Lee C.T."/>
            <person name="Nishiyama T."/>
            <person name="Sese J."/>
            <person name="O'Brien M.J."/>
            <person name="Copetti D."/>
            <person name="Mohd Noor M.I."/>
            <person name="Ong R.C."/>
            <person name="Putra M."/>
            <person name="Sireger I.Z."/>
            <person name="Indrioko S."/>
            <person name="Kosugi Y."/>
            <person name="Izuno A."/>
            <person name="Isagi Y."/>
            <person name="Lee S.L."/>
            <person name="Shimizu K.K."/>
        </authorList>
    </citation>
    <scope>NUCLEOTIDE SEQUENCE [LARGE SCALE GENOMIC DNA]</scope>
    <source>
        <strain evidence="4">214</strain>
    </source>
</reference>
<feature type="compositionally biased region" description="Basic and acidic residues" evidence="2">
    <location>
        <begin position="107"/>
        <end position="142"/>
    </location>
</feature>
<gene>
    <name evidence="4" type="ORF">SLEP1_g1157</name>
</gene>
<dbReference type="InterPro" id="IPR044842">
    <property type="entry name" value="ALKBH9B/ALKBH10B-like"/>
</dbReference>
<dbReference type="GO" id="GO:0003729">
    <property type="term" value="F:mRNA binding"/>
    <property type="evidence" value="ECO:0007669"/>
    <property type="project" value="InterPro"/>
</dbReference>
<dbReference type="SUPFAM" id="SSF51197">
    <property type="entry name" value="Clavaminate synthase-like"/>
    <property type="match status" value="1"/>
</dbReference>
<dbReference type="Pfam" id="PF03171">
    <property type="entry name" value="2OG-FeII_Oxy"/>
    <property type="match status" value="1"/>
</dbReference>
<dbReference type="AlphaFoldDB" id="A0AAV5HIT9"/>
<dbReference type="PANTHER" id="PTHR31447:SF2">
    <property type="entry name" value="RNA DEMETHYLASE ALKBH10B"/>
    <property type="match status" value="1"/>
</dbReference>
<evidence type="ECO:0000256" key="2">
    <source>
        <dbReference type="SAM" id="MobiDB-lite"/>
    </source>
</evidence>
<dbReference type="InterPro" id="IPR005123">
    <property type="entry name" value="Oxoglu/Fe-dep_dioxygenase_dom"/>
</dbReference>